<dbReference type="AlphaFoldDB" id="A0A0D3HCH0"/>
<accession>A0A0D3HCH0</accession>
<dbReference type="Proteomes" id="UP000026960">
    <property type="component" value="Chromosome 10"/>
</dbReference>
<reference evidence="1" key="2">
    <citation type="submission" date="2015-03" db="UniProtKB">
        <authorList>
            <consortium name="EnsemblPlants"/>
        </authorList>
    </citation>
    <scope>IDENTIFICATION</scope>
</reference>
<reference evidence="1" key="1">
    <citation type="journal article" date="2009" name="Rice">
        <title>De Novo Next Generation Sequencing of Plant Genomes.</title>
        <authorList>
            <person name="Rounsley S."/>
            <person name="Marri P.R."/>
            <person name="Yu Y."/>
            <person name="He R."/>
            <person name="Sisneros N."/>
            <person name="Goicoechea J.L."/>
            <person name="Lee S.J."/>
            <person name="Angelova A."/>
            <person name="Kudrna D."/>
            <person name="Luo M."/>
            <person name="Affourtit J."/>
            <person name="Desany B."/>
            <person name="Knight J."/>
            <person name="Niazi F."/>
            <person name="Egholm M."/>
            <person name="Wing R.A."/>
        </authorList>
    </citation>
    <scope>NUCLEOTIDE SEQUENCE [LARGE SCALE GENOMIC DNA]</scope>
    <source>
        <strain evidence="1">cv. IRGC 105608</strain>
    </source>
</reference>
<dbReference type="Gramene" id="OBART10G06490.1">
    <property type="protein sequence ID" value="OBART10G06490.1"/>
    <property type="gene ID" value="OBART10G06490"/>
</dbReference>
<keyword evidence="2" id="KW-1185">Reference proteome</keyword>
<name>A0A0D3HCH0_9ORYZ</name>
<dbReference type="EnsemblPlants" id="OBART10G06490.1">
    <property type="protein sequence ID" value="OBART10G06490.1"/>
    <property type="gene ID" value="OBART10G06490"/>
</dbReference>
<dbReference type="HOGENOM" id="CLU_2816419_0_0_1"/>
<dbReference type="PaxDb" id="65489-OBART10G06490.1"/>
<protein>
    <submittedName>
        <fullName evidence="1">Uncharacterized protein</fullName>
    </submittedName>
</protein>
<sequence length="67" mass="7288">MLVGNSTVAMGHANLAARLHRQRQLFPQRIAWMMLAGYSSAQNRHANLAAGLTLCEQGEENAGLLVQ</sequence>
<organism evidence="1">
    <name type="scientific">Oryza barthii</name>
    <dbReference type="NCBI Taxonomy" id="65489"/>
    <lineage>
        <taxon>Eukaryota</taxon>
        <taxon>Viridiplantae</taxon>
        <taxon>Streptophyta</taxon>
        <taxon>Embryophyta</taxon>
        <taxon>Tracheophyta</taxon>
        <taxon>Spermatophyta</taxon>
        <taxon>Magnoliopsida</taxon>
        <taxon>Liliopsida</taxon>
        <taxon>Poales</taxon>
        <taxon>Poaceae</taxon>
        <taxon>BOP clade</taxon>
        <taxon>Oryzoideae</taxon>
        <taxon>Oryzeae</taxon>
        <taxon>Oryzinae</taxon>
        <taxon>Oryza</taxon>
    </lineage>
</organism>
<proteinExistence type="predicted"/>
<evidence type="ECO:0000313" key="1">
    <source>
        <dbReference type="EnsemblPlants" id="OBART10G06490.1"/>
    </source>
</evidence>
<evidence type="ECO:0000313" key="2">
    <source>
        <dbReference type="Proteomes" id="UP000026960"/>
    </source>
</evidence>